<dbReference type="RefSeq" id="WP_210680864.1">
    <property type="nucleotide sequence ID" value="NZ_JAGMWN010000002.1"/>
</dbReference>
<comment type="caution">
    <text evidence="2">The sequence shown here is derived from an EMBL/GenBank/DDBJ whole genome shotgun (WGS) entry which is preliminary data.</text>
</comment>
<feature type="region of interest" description="Disordered" evidence="1">
    <location>
        <begin position="471"/>
        <end position="498"/>
    </location>
</feature>
<name>A0A8J7RXL1_9PROT</name>
<evidence type="ECO:0000313" key="3">
    <source>
        <dbReference type="Proteomes" id="UP000672602"/>
    </source>
</evidence>
<dbReference type="InterPro" id="IPR027417">
    <property type="entry name" value="P-loop_NTPase"/>
</dbReference>
<dbReference type="Gene3D" id="3.40.50.300">
    <property type="entry name" value="P-loop containing nucleotide triphosphate hydrolases"/>
    <property type="match status" value="1"/>
</dbReference>
<keyword evidence="3" id="KW-1185">Reference proteome</keyword>
<dbReference type="Proteomes" id="UP000672602">
    <property type="component" value="Unassembled WGS sequence"/>
</dbReference>
<dbReference type="NCBIfam" id="NF033889">
    <property type="entry name" value="termin_lrg_T7"/>
    <property type="match status" value="1"/>
</dbReference>
<organism evidence="2 3">
    <name type="scientific">Marivibrio halodurans</name>
    <dbReference type="NCBI Taxonomy" id="2039722"/>
    <lineage>
        <taxon>Bacteria</taxon>
        <taxon>Pseudomonadati</taxon>
        <taxon>Pseudomonadota</taxon>
        <taxon>Alphaproteobacteria</taxon>
        <taxon>Rhodospirillales</taxon>
        <taxon>Rhodospirillaceae</taxon>
        <taxon>Marivibrio</taxon>
    </lineage>
</organism>
<sequence length="498" mass="55468">MSAREIACGFPEFLWIWNRVQGMETPALHRRIARWLGARWRAGDRHLLLQAFRASGKSTIVGVFCAWLLFRDPALRVLVLAAEQDLATKMVRNVKRVIERHPLTAGLKPDRADQWASGQFTVRRALESRDPSMLARGIGANLTGCRADVLICDDVEVPNTSDSAPKRQDLRQRLSETDYVLTAGGTQLYVGTPHSYYTIYAEDVRPETDERAPFLDGFRRLTLPILTAGGVSRWPEKYDAAVIDGLRRRHGSAKFDSQMMLRPVNIAGCRLDPDRLRPYEAELVYSERNRRAELSLEGVRLASATCRWDPAYGAPDAGDRSVVVCVFTDEAGGYWLHDAVYLSVEPDTEVDEARQQCRAVARFAARHHLPAVTVETNGIGRFLPGLLRAEIRALGLAVGVVEAHSTRAKERRILEALDAPLAAGQIRAHARVWRTPLPREMREWRPDGTGKTHDDGLDALAGCLIDEPVRLPRTPAPDAVRPGWRGAPGLAADTDFDL</sequence>
<reference evidence="2" key="1">
    <citation type="submission" date="2021-04" db="EMBL/GenBank/DDBJ databases">
        <authorList>
            <person name="Zhang D.-C."/>
        </authorList>
    </citation>
    <scope>NUCLEOTIDE SEQUENCE</scope>
    <source>
        <strain evidence="2">CGMCC 1.15697</strain>
    </source>
</reference>
<dbReference type="AlphaFoldDB" id="A0A8J7RXL1"/>
<gene>
    <name evidence="2" type="primary">terL</name>
    <name evidence="2" type="ORF">KAJ83_04570</name>
</gene>
<evidence type="ECO:0000256" key="1">
    <source>
        <dbReference type="SAM" id="MobiDB-lite"/>
    </source>
</evidence>
<proteinExistence type="predicted"/>
<dbReference type="EMBL" id="JAGMWN010000002">
    <property type="protein sequence ID" value="MBP5856270.1"/>
    <property type="molecule type" value="Genomic_DNA"/>
</dbReference>
<evidence type="ECO:0000313" key="2">
    <source>
        <dbReference type="EMBL" id="MBP5856270.1"/>
    </source>
</evidence>
<dbReference type="InterPro" id="IPR047987">
    <property type="entry name" value="Gp19-like_virus"/>
</dbReference>
<accession>A0A8J7RXL1</accession>
<protein>
    <submittedName>
        <fullName evidence="2">Phage terminase large subunit</fullName>
    </submittedName>
</protein>
<dbReference type="Gene3D" id="3.30.420.240">
    <property type="match status" value="1"/>
</dbReference>